<dbReference type="GO" id="GO:0008757">
    <property type="term" value="F:S-adenosylmethionine-dependent methyltransferase activity"/>
    <property type="evidence" value="ECO:0007669"/>
    <property type="project" value="InterPro"/>
</dbReference>
<organism evidence="2 3">
    <name type="scientific">Chlorella vulgaris</name>
    <name type="common">Green alga</name>
    <dbReference type="NCBI Taxonomy" id="3077"/>
    <lineage>
        <taxon>Eukaryota</taxon>
        <taxon>Viridiplantae</taxon>
        <taxon>Chlorophyta</taxon>
        <taxon>core chlorophytes</taxon>
        <taxon>Trebouxiophyceae</taxon>
        <taxon>Chlorellales</taxon>
        <taxon>Chlorellaceae</taxon>
        <taxon>Chlorella clade</taxon>
        <taxon>Chlorella</taxon>
    </lineage>
</organism>
<dbReference type="Proteomes" id="UP001055712">
    <property type="component" value="Unassembled WGS sequence"/>
</dbReference>
<evidence type="ECO:0000313" key="2">
    <source>
        <dbReference type="EMBL" id="KAI3433595.1"/>
    </source>
</evidence>
<evidence type="ECO:0000259" key="1">
    <source>
        <dbReference type="Pfam" id="PF08241"/>
    </source>
</evidence>
<comment type="caution">
    <text evidence="2">The sequence shown here is derived from an EMBL/GenBank/DDBJ whole genome shotgun (WGS) entry which is preliminary data.</text>
</comment>
<name>A0A9D4YZE4_CHLVU</name>
<evidence type="ECO:0000313" key="3">
    <source>
        <dbReference type="Proteomes" id="UP001055712"/>
    </source>
</evidence>
<sequence>MLRRSRGLARLVAVFARPCASLQHFSTAPEHACILPHSPGTPLPQLSTGPTYSPRVWETLAQAFPDRYVHPPTCTSISIDHHSRHTVEQLRRAGFAVRPLVLRHHASRGGQGSAQQCCLREGSAAGQGAYEIPDVPPKPADVVVFADTLHHADVLRALQAAHRHLRHDGILCVVWTDRDLASRFVLEFEELLESFVQGYCRYDCQRDPADWIHRLQLGGLFHLIDFASIPVTEALRPAALLDSFASKAALHSTLGSTWRHSFHGRLRQLIAHHFGEQGEAVKINVPLHNKLYILAKTRGKSPAPPSTPPSATAGGLEPGRVCFFCGGQVQG</sequence>
<dbReference type="InterPro" id="IPR013216">
    <property type="entry name" value="Methyltransf_11"/>
</dbReference>
<dbReference type="InterPro" id="IPR029063">
    <property type="entry name" value="SAM-dependent_MTases_sf"/>
</dbReference>
<feature type="domain" description="Methyltransferase type 11" evidence="1">
    <location>
        <begin position="131"/>
        <end position="172"/>
    </location>
</feature>
<gene>
    <name evidence="2" type="ORF">D9Q98_003406</name>
</gene>
<dbReference type="Pfam" id="PF08241">
    <property type="entry name" value="Methyltransf_11"/>
    <property type="match status" value="1"/>
</dbReference>
<dbReference type="CDD" id="cd02440">
    <property type="entry name" value="AdoMet_MTases"/>
    <property type="match status" value="1"/>
</dbReference>
<protein>
    <recommendedName>
        <fullName evidence="1">Methyltransferase type 11 domain-containing protein</fullName>
    </recommendedName>
</protein>
<dbReference type="EMBL" id="SIDB01000004">
    <property type="protein sequence ID" value="KAI3433595.1"/>
    <property type="molecule type" value="Genomic_DNA"/>
</dbReference>
<proteinExistence type="predicted"/>
<dbReference type="OrthoDB" id="10650812at2759"/>
<dbReference type="Gene3D" id="3.40.50.150">
    <property type="entry name" value="Vaccinia Virus protein VP39"/>
    <property type="match status" value="1"/>
</dbReference>
<reference evidence="2" key="1">
    <citation type="journal article" date="2019" name="Plant J.">
        <title>Chlorella vulgaris genome assembly and annotation reveals the molecular basis for metabolic acclimation to high light conditions.</title>
        <authorList>
            <person name="Cecchin M."/>
            <person name="Marcolungo L."/>
            <person name="Rossato M."/>
            <person name="Girolomoni L."/>
            <person name="Cosentino E."/>
            <person name="Cuine S."/>
            <person name="Li-Beisson Y."/>
            <person name="Delledonne M."/>
            <person name="Ballottari M."/>
        </authorList>
    </citation>
    <scope>NUCLEOTIDE SEQUENCE</scope>
    <source>
        <strain evidence="2">211/11P</strain>
    </source>
</reference>
<reference evidence="2" key="2">
    <citation type="submission" date="2020-11" db="EMBL/GenBank/DDBJ databases">
        <authorList>
            <person name="Cecchin M."/>
            <person name="Marcolungo L."/>
            <person name="Rossato M."/>
            <person name="Girolomoni L."/>
            <person name="Cosentino E."/>
            <person name="Cuine S."/>
            <person name="Li-Beisson Y."/>
            <person name="Delledonne M."/>
            <person name="Ballottari M."/>
        </authorList>
    </citation>
    <scope>NUCLEOTIDE SEQUENCE</scope>
    <source>
        <strain evidence="2">211/11P</strain>
        <tissue evidence="2">Whole cell</tissue>
    </source>
</reference>
<keyword evidence="3" id="KW-1185">Reference proteome</keyword>
<dbReference type="AlphaFoldDB" id="A0A9D4YZE4"/>
<accession>A0A9D4YZE4</accession>
<dbReference type="SUPFAM" id="SSF53335">
    <property type="entry name" value="S-adenosyl-L-methionine-dependent methyltransferases"/>
    <property type="match status" value="1"/>
</dbReference>